<evidence type="ECO:0000256" key="4">
    <source>
        <dbReference type="ARBA" id="ARBA00023082"/>
    </source>
</evidence>
<dbReference type="InterPro" id="IPR013249">
    <property type="entry name" value="RNA_pol_sigma70_r4_t2"/>
</dbReference>
<feature type="domain" description="RNA polymerase sigma-70 region 2" evidence="6">
    <location>
        <begin position="46"/>
        <end position="109"/>
    </location>
</feature>
<dbReference type="CDD" id="cd06171">
    <property type="entry name" value="Sigma70_r4"/>
    <property type="match status" value="1"/>
</dbReference>
<dbReference type="InterPro" id="IPR014303">
    <property type="entry name" value="RNA_pol_sigma-70_ECF"/>
</dbReference>
<dbReference type="Pfam" id="PF04542">
    <property type="entry name" value="Sigma70_r2"/>
    <property type="match status" value="1"/>
</dbReference>
<dbReference type="SUPFAM" id="SSF88659">
    <property type="entry name" value="Sigma3 and sigma4 domains of RNA polymerase sigma factors"/>
    <property type="match status" value="1"/>
</dbReference>
<comment type="caution">
    <text evidence="9">The sequence shown here is derived from an EMBL/GenBank/DDBJ whole genome shotgun (WGS) entry which is preliminary data.</text>
</comment>
<feature type="domain" description="RNA polymerase sigma factor 70 region 4 type 2" evidence="7">
    <location>
        <begin position="146"/>
        <end position="195"/>
    </location>
</feature>
<dbReference type="NCBIfam" id="TIGR02937">
    <property type="entry name" value="sigma70-ECF"/>
    <property type="match status" value="1"/>
</dbReference>
<comment type="similarity">
    <text evidence="1">Belongs to the sigma-70 factor family. ECF subfamily.</text>
</comment>
<evidence type="ECO:0000259" key="6">
    <source>
        <dbReference type="Pfam" id="PF04542"/>
    </source>
</evidence>
<proteinExistence type="inferred from homology"/>
<sequence length="324" mass="36349">MLAAAFPPVNCHVLRPAKGIAVRSRLTGGPGTHPAAVTGHDATVDFEEHRPMLLGLAYRLLGSMWDAEDVVQEAWLRWQGTDHDEIREPRAFLVTVVSRLALDQLRSARAKREAYTGPWLPEPVLTSDAGPLDTAELRDTVSFATLHMMERLSPPERAVFVLREAFELPYDEIAAIVESSVANARQMHHRASMRLAQGRDRFQPTTEDHTRLLVKFIEAAKDGDLDALTELFHQDVVSWNDGGGKVRAALRPVAGRRKVLAFLSALVTRYAFTYVRLLDVNGRPALWTRSDEGDQVVMVHIHDGRIKDIYTVLNPDKLVRVRKM</sequence>
<dbReference type="InterPro" id="IPR007627">
    <property type="entry name" value="RNA_pol_sigma70_r2"/>
</dbReference>
<evidence type="ECO:0000259" key="8">
    <source>
        <dbReference type="Pfam" id="PF12680"/>
    </source>
</evidence>
<gene>
    <name evidence="9" type="ORF">E1292_05655</name>
</gene>
<evidence type="ECO:0000256" key="2">
    <source>
        <dbReference type="ARBA" id="ARBA00011344"/>
    </source>
</evidence>
<organism evidence="9 10">
    <name type="scientific">Nonomuraea deserti</name>
    <dbReference type="NCBI Taxonomy" id="1848322"/>
    <lineage>
        <taxon>Bacteria</taxon>
        <taxon>Bacillati</taxon>
        <taxon>Actinomycetota</taxon>
        <taxon>Actinomycetes</taxon>
        <taxon>Streptosporangiales</taxon>
        <taxon>Streptosporangiaceae</taxon>
        <taxon>Nonomuraea</taxon>
    </lineage>
</organism>
<dbReference type="SUPFAM" id="SSF88946">
    <property type="entry name" value="Sigma2 domain of RNA polymerase sigma factors"/>
    <property type="match status" value="1"/>
</dbReference>
<dbReference type="Pfam" id="PF08281">
    <property type="entry name" value="Sigma70_r4_2"/>
    <property type="match status" value="1"/>
</dbReference>
<dbReference type="InterPro" id="IPR014284">
    <property type="entry name" value="RNA_pol_sigma-70_dom"/>
</dbReference>
<dbReference type="InterPro" id="IPR052704">
    <property type="entry name" value="ECF_Sigma-70_Domain"/>
</dbReference>
<keyword evidence="10" id="KW-1185">Reference proteome</keyword>
<evidence type="ECO:0000313" key="10">
    <source>
        <dbReference type="Proteomes" id="UP000295258"/>
    </source>
</evidence>
<dbReference type="InterPro" id="IPR037401">
    <property type="entry name" value="SnoaL-like"/>
</dbReference>
<accession>A0A4R4W6V3</accession>
<dbReference type="InterPro" id="IPR032710">
    <property type="entry name" value="NTF2-like_dom_sf"/>
</dbReference>
<dbReference type="GO" id="GO:0003677">
    <property type="term" value="F:DNA binding"/>
    <property type="evidence" value="ECO:0007669"/>
    <property type="project" value="InterPro"/>
</dbReference>
<dbReference type="InterPro" id="IPR013325">
    <property type="entry name" value="RNA_pol_sigma_r2"/>
</dbReference>
<dbReference type="InterPro" id="IPR013324">
    <property type="entry name" value="RNA_pol_sigma_r3/r4-like"/>
</dbReference>
<dbReference type="Gene3D" id="3.10.450.50">
    <property type="match status" value="1"/>
</dbReference>
<evidence type="ECO:0000256" key="1">
    <source>
        <dbReference type="ARBA" id="ARBA00010641"/>
    </source>
</evidence>
<dbReference type="EMBL" id="SMKO01000008">
    <property type="protein sequence ID" value="TDD11404.1"/>
    <property type="molecule type" value="Genomic_DNA"/>
</dbReference>
<dbReference type="NCBIfam" id="TIGR02957">
    <property type="entry name" value="SigX4"/>
    <property type="match status" value="1"/>
</dbReference>
<keyword evidence="3" id="KW-0805">Transcription regulation</keyword>
<dbReference type="PANTHER" id="PTHR30173">
    <property type="entry name" value="SIGMA 19 FACTOR"/>
    <property type="match status" value="1"/>
</dbReference>
<protein>
    <submittedName>
        <fullName evidence="9">RNA polymerase sigma-70 factor</fullName>
    </submittedName>
</protein>
<dbReference type="PANTHER" id="PTHR30173:SF36">
    <property type="entry name" value="ECF RNA POLYMERASE SIGMA FACTOR SIGJ"/>
    <property type="match status" value="1"/>
</dbReference>
<dbReference type="Gene3D" id="1.10.1740.10">
    <property type="match status" value="1"/>
</dbReference>
<dbReference type="AlphaFoldDB" id="A0A4R4W6V3"/>
<dbReference type="NCBIfam" id="NF007214">
    <property type="entry name" value="PRK09636.1"/>
    <property type="match status" value="1"/>
</dbReference>
<keyword evidence="4" id="KW-0731">Sigma factor</keyword>
<evidence type="ECO:0000256" key="3">
    <source>
        <dbReference type="ARBA" id="ARBA00023015"/>
    </source>
</evidence>
<dbReference type="GO" id="GO:0016987">
    <property type="term" value="F:sigma factor activity"/>
    <property type="evidence" value="ECO:0007669"/>
    <property type="project" value="UniProtKB-KW"/>
</dbReference>
<dbReference type="Proteomes" id="UP000295258">
    <property type="component" value="Unassembled WGS sequence"/>
</dbReference>
<dbReference type="Pfam" id="PF12680">
    <property type="entry name" value="SnoaL_2"/>
    <property type="match status" value="1"/>
</dbReference>
<dbReference type="GO" id="GO:0006352">
    <property type="term" value="P:DNA-templated transcription initiation"/>
    <property type="evidence" value="ECO:0007669"/>
    <property type="project" value="InterPro"/>
</dbReference>
<keyword evidence="5" id="KW-0804">Transcription</keyword>
<evidence type="ECO:0000259" key="7">
    <source>
        <dbReference type="Pfam" id="PF08281"/>
    </source>
</evidence>
<dbReference type="SUPFAM" id="SSF54427">
    <property type="entry name" value="NTF2-like"/>
    <property type="match status" value="1"/>
</dbReference>
<evidence type="ECO:0000313" key="9">
    <source>
        <dbReference type="EMBL" id="TDD11404.1"/>
    </source>
</evidence>
<comment type="subunit">
    <text evidence="2">Interacts transiently with the RNA polymerase catalytic core formed by RpoA, RpoB, RpoC and RpoZ (2 alpha, 1 beta, 1 beta' and 1 omega subunit) to form the RNA polymerase holoenzyme that can initiate transcription.</text>
</comment>
<dbReference type="InterPro" id="IPR036388">
    <property type="entry name" value="WH-like_DNA-bd_sf"/>
</dbReference>
<dbReference type="Gene3D" id="1.10.10.10">
    <property type="entry name" value="Winged helix-like DNA-binding domain superfamily/Winged helix DNA-binding domain"/>
    <property type="match status" value="1"/>
</dbReference>
<evidence type="ECO:0000256" key="5">
    <source>
        <dbReference type="ARBA" id="ARBA00023163"/>
    </source>
</evidence>
<reference evidence="9 10" key="1">
    <citation type="submission" date="2019-03" db="EMBL/GenBank/DDBJ databases">
        <title>Draft genome sequences of novel Actinobacteria.</title>
        <authorList>
            <person name="Sahin N."/>
            <person name="Ay H."/>
            <person name="Saygin H."/>
        </authorList>
    </citation>
    <scope>NUCLEOTIDE SEQUENCE [LARGE SCALE GENOMIC DNA]</scope>
    <source>
        <strain evidence="9 10">KC310</strain>
    </source>
</reference>
<feature type="domain" description="SnoaL-like" evidence="8">
    <location>
        <begin position="215"/>
        <end position="298"/>
    </location>
</feature>
<name>A0A4R4W6V3_9ACTN</name>